<evidence type="ECO:0000256" key="1">
    <source>
        <dbReference type="SAM" id="SignalP"/>
    </source>
</evidence>
<dbReference type="GO" id="GO:0006629">
    <property type="term" value="P:lipid metabolic process"/>
    <property type="evidence" value="ECO:0007669"/>
    <property type="project" value="InterPro"/>
</dbReference>
<dbReference type="InterPro" id="IPR017946">
    <property type="entry name" value="PLC-like_Pdiesterase_TIM-brl"/>
</dbReference>
<proteinExistence type="predicted"/>
<organism evidence="3 4">
    <name type="scientific">Candidatus Bacteroides intestinipullorum</name>
    <dbReference type="NCBI Taxonomy" id="2838471"/>
    <lineage>
        <taxon>Bacteria</taxon>
        <taxon>Pseudomonadati</taxon>
        <taxon>Bacteroidota</taxon>
        <taxon>Bacteroidia</taxon>
        <taxon>Bacteroidales</taxon>
        <taxon>Bacteroidaceae</taxon>
        <taxon>Bacteroides</taxon>
    </lineage>
</organism>
<evidence type="ECO:0000313" key="3">
    <source>
        <dbReference type="EMBL" id="MBU3813758.1"/>
    </source>
</evidence>
<name>A0A9E2KFB4_9BACE</name>
<reference evidence="3" key="2">
    <citation type="submission" date="2021-04" db="EMBL/GenBank/DDBJ databases">
        <authorList>
            <person name="Gilroy R."/>
        </authorList>
    </citation>
    <scope>NUCLEOTIDE SEQUENCE</scope>
    <source>
        <strain evidence="3">B3-3758</strain>
    </source>
</reference>
<dbReference type="Pfam" id="PF03009">
    <property type="entry name" value="GDPD"/>
    <property type="match status" value="1"/>
</dbReference>
<protein>
    <submittedName>
        <fullName evidence="3">Glycerophosphodiester phosphodiesterase</fullName>
    </submittedName>
</protein>
<dbReference type="PANTHER" id="PTHR46211">
    <property type="entry name" value="GLYCEROPHOSPHORYL DIESTER PHOSPHODIESTERASE"/>
    <property type="match status" value="1"/>
</dbReference>
<comment type="caution">
    <text evidence="3">The sequence shown here is derived from an EMBL/GenBank/DDBJ whole genome shotgun (WGS) entry which is preliminary data.</text>
</comment>
<dbReference type="SUPFAM" id="SSF51695">
    <property type="entry name" value="PLC-like phosphodiesterases"/>
    <property type="match status" value="1"/>
</dbReference>
<reference evidence="3" key="1">
    <citation type="journal article" date="2021" name="PeerJ">
        <title>Extensive microbial diversity within the chicken gut microbiome revealed by metagenomics and culture.</title>
        <authorList>
            <person name="Gilroy R."/>
            <person name="Ravi A."/>
            <person name="Getino M."/>
            <person name="Pursley I."/>
            <person name="Horton D.L."/>
            <person name="Alikhan N.F."/>
            <person name="Baker D."/>
            <person name="Gharbi K."/>
            <person name="Hall N."/>
            <person name="Watson M."/>
            <person name="Adriaenssens E.M."/>
            <person name="Foster-Nyarko E."/>
            <person name="Jarju S."/>
            <person name="Secka A."/>
            <person name="Antonio M."/>
            <person name="Oren A."/>
            <person name="Chaudhuri R.R."/>
            <person name="La Ragione R."/>
            <person name="Hildebrand F."/>
            <person name="Pallen M.J."/>
        </authorList>
    </citation>
    <scope>NUCLEOTIDE SEQUENCE</scope>
    <source>
        <strain evidence="3">B3-3758</strain>
    </source>
</reference>
<accession>A0A9E2KFB4</accession>
<dbReference type="EMBL" id="JAHLFO010000056">
    <property type="protein sequence ID" value="MBU3813758.1"/>
    <property type="molecule type" value="Genomic_DNA"/>
</dbReference>
<sequence>MKLKRILLTSALLIAAYGSLQAQQTQVIAHRGFWQTPGSAQNSITALVKADSIRCYGSEFDVWLTADNRLVVNHDDIFKGVSPQDATEAVCTAVRLDNGEPMPTLRQYALKSRELSTRLILELKPHRTPEQETRAAEGIVRMIHDYGLDGRVEYISFSLHAVKEFIRLAPAGTPVYYLNGELDPQALKDLGCAGADYEQSVFRQHPEWIEQCHALGMKVNVWTVNRAEDMEWLIEHKVDYITTNEPLLLQQILQKNQK</sequence>
<dbReference type="AlphaFoldDB" id="A0A9E2KFB4"/>
<feature type="signal peptide" evidence="1">
    <location>
        <begin position="1"/>
        <end position="22"/>
    </location>
</feature>
<evidence type="ECO:0000259" key="2">
    <source>
        <dbReference type="PROSITE" id="PS51704"/>
    </source>
</evidence>
<dbReference type="GO" id="GO:0008081">
    <property type="term" value="F:phosphoric diester hydrolase activity"/>
    <property type="evidence" value="ECO:0007669"/>
    <property type="project" value="InterPro"/>
</dbReference>
<keyword evidence="1" id="KW-0732">Signal</keyword>
<feature type="chain" id="PRO_5039659745" evidence="1">
    <location>
        <begin position="23"/>
        <end position="258"/>
    </location>
</feature>
<dbReference type="Gene3D" id="3.20.20.190">
    <property type="entry name" value="Phosphatidylinositol (PI) phosphodiesterase"/>
    <property type="match status" value="1"/>
</dbReference>
<gene>
    <name evidence="3" type="ORF">H9791_04530</name>
</gene>
<dbReference type="PROSITE" id="PS50007">
    <property type="entry name" value="PIPLC_X_DOMAIN"/>
    <property type="match status" value="1"/>
</dbReference>
<feature type="domain" description="GP-PDE" evidence="2">
    <location>
        <begin position="25"/>
        <end position="253"/>
    </location>
</feature>
<dbReference type="PROSITE" id="PS51704">
    <property type="entry name" value="GP_PDE"/>
    <property type="match status" value="1"/>
</dbReference>
<dbReference type="PANTHER" id="PTHR46211:SF1">
    <property type="entry name" value="GLYCEROPHOSPHODIESTER PHOSPHODIESTERASE, CYTOPLASMIC"/>
    <property type="match status" value="1"/>
</dbReference>
<dbReference type="InterPro" id="IPR030395">
    <property type="entry name" value="GP_PDE_dom"/>
</dbReference>
<evidence type="ECO:0000313" key="4">
    <source>
        <dbReference type="Proteomes" id="UP000824236"/>
    </source>
</evidence>
<dbReference type="Proteomes" id="UP000824236">
    <property type="component" value="Unassembled WGS sequence"/>
</dbReference>